<feature type="non-terminal residue" evidence="1">
    <location>
        <position position="1"/>
    </location>
</feature>
<dbReference type="Proteomes" id="UP000217790">
    <property type="component" value="Unassembled WGS sequence"/>
</dbReference>
<keyword evidence="2" id="KW-1185">Reference proteome</keyword>
<sequence>SLNLCIDRPVGQKFQLKELKALAWDHIDYQSMTKDKEKALVQQLEDQRQIKLHSVRINNIATGADFRKTGTHIGQEINNLGVRTGALGICLLTRSHLDDSFQAQVHANLGAEGFFWDTYHIEILDLARQFELWASMMHYLQYDKNVVQRYCVEIRGWPRDIPFTTPSAIKSIVVLRTLRDAIIDGSCRWVSLTADEAKQRDKEQQAAGKEPKKCKT</sequence>
<evidence type="ECO:0000313" key="2">
    <source>
        <dbReference type="Proteomes" id="UP000217790"/>
    </source>
</evidence>
<evidence type="ECO:0000313" key="1">
    <source>
        <dbReference type="EMBL" id="PBK88587.1"/>
    </source>
</evidence>
<dbReference type="InParanoid" id="A0A2H3DHN4"/>
<protein>
    <submittedName>
        <fullName evidence="1">Uncharacterized protein</fullName>
    </submittedName>
</protein>
<dbReference type="OrthoDB" id="3253416at2759"/>
<accession>A0A2H3DHN4</accession>
<organism evidence="1 2">
    <name type="scientific">Armillaria gallica</name>
    <name type="common">Bulbous honey fungus</name>
    <name type="synonym">Armillaria bulbosa</name>
    <dbReference type="NCBI Taxonomy" id="47427"/>
    <lineage>
        <taxon>Eukaryota</taxon>
        <taxon>Fungi</taxon>
        <taxon>Dikarya</taxon>
        <taxon>Basidiomycota</taxon>
        <taxon>Agaricomycotina</taxon>
        <taxon>Agaricomycetes</taxon>
        <taxon>Agaricomycetidae</taxon>
        <taxon>Agaricales</taxon>
        <taxon>Marasmiineae</taxon>
        <taxon>Physalacriaceae</taxon>
        <taxon>Armillaria</taxon>
    </lineage>
</organism>
<dbReference type="EMBL" id="KZ293672">
    <property type="protein sequence ID" value="PBK88587.1"/>
    <property type="molecule type" value="Genomic_DNA"/>
</dbReference>
<reference evidence="2" key="1">
    <citation type="journal article" date="2017" name="Nat. Ecol. Evol.">
        <title>Genome expansion and lineage-specific genetic innovations in the forest pathogenic fungi Armillaria.</title>
        <authorList>
            <person name="Sipos G."/>
            <person name="Prasanna A.N."/>
            <person name="Walter M.C."/>
            <person name="O'Connor E."/>
            <person name="Balint B."/>
            <person name="Krizsan K."/>
            <person name="Kiss B."/>
            <person name="Hess J."/>
            <person name="Varga T."/>
            <person name="Slot J."/>
            <person name="Riley R."/>
            <person name="Boka B."/>
            <person name="Rigling D."/>
            <person name="Barry K."/>
            <person name="Lee J."/>
            <person name="Mihaltcheva S."/>
            <person name="LaButti K."/>
            <person name="Lipzen A."/>
            <person name="Waldron R."/>
            <person name="Moloney N.M."/>
            <person name="Sperisen C."/>
            <person name="Kredics L."/>
            <person name="Vagvoelgyi C."/>
            <person name="Patrignani A."/>
            <person name="Fitzpatrick D."/>
            <person name="Nagy I."/>
            <person name="Doyle S."/>
            <person name="Anderson J.B."/>
            <person name="Grigoriev I.V."/>
            <person name="Gueldener U."/>
            <person name="Muensterkoetter M."/>
            <person name="Nagy L.G."/>
        </authorList>
    </citation>
    <scope>NUCLEOTIDE SEQUENCE [LARGE SCALE GENOMIC DNA]</scope>
    <source>
        <strain evidence="2">Ar21-2</strain>
    </source>
</reference>
<name>A0A2H3DHN4_ARMGA</name>
<proteinExistence type="predicted"/>
<dbReference type="OMA" id="HSESTHK"/>
<gene>
    <name evidence="1" type="ORF">ARMGADRAFT_1115931</name>
</gene>
<dbReference type="AlphaFoldDB" id="A0A2H3DHN4"/>